<keyword evidence="3" id="KW-0479">Metal-binding</keyword>
<organism evidence="6 7">
    <name type="scientific">Rubrobacter xylanophilus</name>
    <dbReference type="NCBI Taxonomy" id="49319"/>
    <lineage>
        <taxon>Bacteria</taxon>
        <taxon>Bacillati</taxon>
        <taxon>Actinomycetota</taxon>
        <taxon>Rubrobacteria</taxon>
        <taxon>Rubrobacterales</taxon>
        <taxon>Rubrobacteraceae</taxon>
        <taxon>Rubrobacter</taxon>
    </lineage>
</organism>
<evidence type="ECO:0000256" key="3">
    <source>
        <dbReference type="ARBA" id="ARBA00022723"/>
    </source>
</evidence>
<gene>
    <name evidence="6" type="ORF">RxyAA322_04980</name>
</gene>
<evidence type="ECO:0000256" key="4">
    <source>
        <dbReference type="ARBA" id="ARBA00023004"/>
    </source>
</evidence>
<dbReference type="InterPro" id="IPR019903">
    <property type="entry name" value="RIC_family"/>
</dbReference>
<evidence type="ECO:0000256" key="1">
    <source>
        <dbReference type="ARBA" id="ARBA00004496"/>
    </source>
</evidence>
<evidence type="ECO:0000259" key="5">
    <source>
        <dbReference type="Pfam" id="PF01814"/>
    </source>
</evidence>
<evidence type="ECO:0000313" key="7">
    <source>
        <dbReference type="Proteomes" id="UP000318065"/>
    </source>
</evidence>
<dbReference type="PANTHER" id="PTHR36438:SF1">
    <property type="entry name" value="IRON-SULFUR CLUSTER REPAIR PROTEIN YTFE"/>
    <property type="match status" value="1"/>
</dbReference>
<keyword evidence="7" id="KW-1185">Reference proteome</keyword>
<protein>
    <submittedName>
        <fullName evidence="6">Iron-sulfur cluster repair di-iron protein</fullName>
    </submittedName>
</protein>
<dbReference type="RefSeq" id="WP_172620629.1">
    <property type="nucleotide sequence ID" value="NZ_AP019791.1"/>
</dbReference>
<dbReference type="NCBIfam" id="TIGR03652">
    <property type="entry name" value="FeS_repair_RIC"/>
    <property type="match status" value="1"/>
</dbReference>
<dbReference type="InterPro" id="IPR012312">
    <property type="entry name" value="Hemerythrin-like"/>
</dbReference>
<keyword evidence="2" id="KW-0963">Cytoplasm</keyword>
<name>A0A510HFD4_9ACTN</name>
<dbReference type="Proteomes" id="UP000318065">
    <property type="component" value="Chromosome"/>
</dbReference>
<dbReference type="AlphaFoldDB" id="A0A510HFD4"/>
<dbReference type="Pfam" id="PF01814">
    <property type="entry name" value="Hemerythrin"/>
    <property type="match status" value="1"/>
</dbReference>
<dbReference type="EMBL" id="AP019791">
    <property type="protein sequence ID" value="BBL78644.1"/>
    <property type="molecule type" value="Genomic_DNA"/>
</dbReference>
<dbReference type="Gene3D" id="1.20.120.520">
    <property type="entry name" value="nmb1532 protein domain like"/>
    <property type="match status" value="1"/>
</dbReference>
<accession>A0A510HFD4</accession>
<sequence length="235" mass="26644">MISVERTVSDLVVERPARSRVFERFGIDYCCGGGVPLREACEVAGVEPEEVILELERLDPVSDEGPAVAEMGVEEMVDHIVRVHHDYLREELPRLGAMVEKVARVHGGSHPELYELHEVFAQLRRELEEHTDKEERVLFPACMEFASGRRPAASGYIRALVSSLISEHVDSGDGLRSIREITRGYRVPEDACNTYRAMLDGLAELERDTHEHVFKENTLLFPRVVAAERALEERR</sequence>
<dbReference type="GO" id="GO:0046872">
    <property type="term" value="F:metal ion binding"/>
    <property type="evidence" value="ECO:0007669"/>
    <property type="project" value="UniProtKB-KW"/>
</dbReference>
<keyword evidence="4" id="KW-0408">Iron</keyword>
<reference evidence="6" key="1">
    <citation type="journal article" date="2019" name="Microbiol. Resour. Announc.">
        <title>Complete Genome Sequence of Rubrobacter xylanophilus Strain AA3-22, Isolated from Arima Onsen in Japan.</title>
        <authorList>
            <person name="Tomariguchi N."/>
            <person name="Miyazaki K."/>
        </authorList>
    </citation>
    <scope>NUCLEOTIDE SEQUENCE [LARGE SCALE GENOMIC DNA]</scope>
    <source>
        <strain evidence="6">AA3-22</strain>
    </source>
</reference>
<comment type="subcellular location">
    <subcellularLocation>
        <location evidence="1">Cytoplasm</location>
    </subcellularLocation>
</comment>
<evidence type="ECO:0000313" key="6">
    <source>
        <dbReference type="EMBL" id="BBL78644.1"/>
    </source>
</evidence>
<dbReference type="GO" id="GO:0005737">
    <property type="term" value="C:cytoplasm"/>
    <property type="evidence" value="ECO:0007669"/>
    <property type="project" value="UniProtKB-SubCell"/>
</dbReference>
<dbReference type="PANTHER" id="PTHR36438">
    <property type="entry name" value="IRON-SULFUR CLUSTER REPAIR PROTEIN YTFE"/>
    <property type="match status" value="1"/>
</dbReference>
<feature type="domain" description="Hemerythrin-like" evidence="5">
    <location>
        <begin position="78"/>
        <end position="223"/>
    </location>
</feature>
<proteinExistence type="predicted"/>
<dbReference type="Pfam" id="PF04405">
    <property type="entry name" value="ScdA_N"/>
    <property type="match status" value="1"/>
</dbReference>
<evidence type="ECO:0000256" key="2">
    <source>
        <dbReference type="ARBA" id="ARBA00022490"/>
    </source>
</evidence>